<sequence length="44" mass="4317">MIGARSRAVLRLATRVAPVLAAAGSTLSGAGPVTVSAMHLVTVS</sequence>
<evidence type="ECO:0000256" key="1">
    <source>
        <dbReference type="SAM" id="SignalP"/>
    </source>
</evidence>
<reference evidence="2" key="2">
    <citation type="submission" date="2022-09" db="EMBL/GenBank/DDBJ databases">
        <title>Biosynthetic gene clusters of Dactylosporangioum fulvum.</title>
        <authorList>
            <person name="Caradec T."/>
        </authorList>
    </citation>
    <scope>NUCLEOTIDE SEQUENCE</scope>
    <source>
        <strain evidence="2">NRRL B-16292</strain>
    </source>
</reference>
<dbReference type="EMBL" id="CP073720">
    <property type="protein sequence ID" value="UWP87075.1"/>
    <property type="molecule type" value="Genomic_DNA"/>
</dbReference>
<dbReference type="Proteomes" id="UP001059617">
    <property type="component" value="Chromosome"/>
</dbReference>
<feature type="signal peptide" evidence="1">
    <location>
        <begin position="1"/>
        <end position="21"/>
    </location>
</feature>
<gene>
    <name evidence="2" type="ORF">Dfulv_23670</name>
</gene>
<protein>
    <submittedName>
        <fullName evidence="2">Uncharacterized protein</fullName>
    </submittedName>
</protein>
<proteinExistence type="predicted"/>
<feature type="chain" id="PRO_5047272942" evidence="1">
    <location>
        <begin position="22"/>
        <end position="44"/>
    </location>
</feature>
<reference evidence="2" key="1">
    <citation type="submission" date="2021-04" db="EMBL/GenBank/DDBJ databases">
        <authorList>
            <person name="Hartkoorn R.C."/>
            <person name="Beaudoing E."/>
            <person name="Hot D."/>
        </authorList>
    </citation>
    <scope>NUCLEOTIDE SEQUENCE</scope>
    <source>
        <strain evidence="2">NRRL B-16292</strain>
    </source>
</reference>
<evidence type="ECO:0000313" key="3">
    <source>
        <dbReference type="Proteomes" id="UP001059617"/>
    </source>
</evidence>
<dbReference type="RefSeq" id="WP_259866893.1">
    <property type="nucleotide sequence ID" value="NZ_BAAAST010000071.1"/>
</dbReference>
<name>A0ABY5WCH7_9ACTN</name>
<keyword evidence="3" id="KW-1185">Reference proteome</keyword>
<evidence type="ECO:0000313" key="2">
    <source>
        <dbReference type="EMBL" id="UWP87075.1"/>
    </source>
</evidence>
<organism evidence="2 3">
    <name type="scientific">Dactylosporangium fulvum</name>
    <dbReference type="NCBI Taxonomy" id="53359"/>
    <lineage>
        <taxon>Bacteria</taxon>
        <taxon>Bacillati</taxon>
        <taxon>Actinomycetota</taxon>
        <taxon>Actinomycetes</taxon>
        <taxon>Micromonosporales</taxon>
        <taxon>Micromonosporaceae</taxon>
        <taxon>Dactylosporangium</taxon>
    </lineage>
</organism>
<accession>A0ABY5WCH7</accession>
<keyword evidence="1" id="KW-0732">Signal</keyword>